<evidence type="ECO:0000313" key="2">
    <source>
        <dbReference type="EMBL" id="KAK2087263.1"/>
    </source>
</evidence>
<proteinExistence type="predicted"/>
<evidence type="ECO:0000313" key="3">
    <source>
        <dbReference type="Proteomes" id="UP001266305"/>
    </source>
</evidence>
<organism evidence="2 3">
    <name type="scientific">Saguinus oedipus</name>
    <name type="common">Cotton-top tamarin</name>
    <name type="synonym">Oedipomidas oedipus</name>
    <dbReference type="NCBI Taxonomy" id="9490"/>
    <lineage>
        <taxon>Eukaryota</taxon>
        <taxon>Metazoa</taxon>
        <taxon>Chordata</taxon>
        <taxon>Craniata</taxon>
        <taxon>Vertebrata</taxon>
        <taxon>Euteleostomi</taxon>
        <taxon>Mammalia</taxon>
        <taxon>Eutheria</taxon>
        <taxon>Euarchontoglires</taxon>
        <taxon>Primates</taxon>
        <taxon>Haplorrhini</taxon>
        <taxon>Platyrrhini</taxon>
        <taxon>Cebidae</taxon>
        <taxon>Callitrichinae</taxon>
        <taxon>Saguinus</taxon>
    </lineage>
</organism>
<keyword evidence="3" id="KW-1185">Reference proteome</keyword>
<feature type="region of interest" description="Disordered" evidence="1">
    <location>
        <begin position="1"/>
        <end position="105"/>
    </location>
</feature>
<accession>A0ABQ9TS83</accession>
<name>A0ABQ9TS83_SAGOE</name>
<evidence type="ECO:0000256" key="1">
    <source>
        <dbReference type="SAM" id="MobiDB-lite"/>
    </source>
</evidence>
<comment type="caution">
    <text evidence="2">The sequence shown here is derived from an EMBL/GenBank/DDBJ whole genome shotgun (WGS) entry which is preliminary data.</text>
</comment>
<gene>
    <name evidence="2" type="ORF">P7K49_033170</name>
</gene>
<sequence length="148" mass="15857">MRPSLQKVAIPPAADRPSKRRSARPRLRPRRVFVVGLRRQWGLGTTNRRGRQGRAPGRWAQPEPGAWGPADQATGKAGANRTPSASGSCERPCGAGDVPGRGRGLEGGRGLWREWDLPGFGGPGWVKSVIRNGGGLFRGGDKTCGRDQ</sequence>
<protein>
    <submittedName>
        <fullName evidence="2">Uncharacterized protein</fullName>
    </submittedName>
</protein>
<dbReference type="Proteomes" id="UP001266305">
    <property type="component" value="Unassembled WGS sequence"/>
</dbReference>
<reference evidence="2 3" key="1">
    <citation type="submission" date="2023-05" db="EMBL/GenBank/DDBJ databases">
        <title>B98-5 Cell Line De Novo Hybrid Assembly: An Optical Mapping Approach.</title>
        <authorList>
            <person name="Kananen K."/>
            <person name="Auerbach J.A."/>
            <person name="Kautto E."/>
            <person name="Blachly J.S."/>
        </authorList>
    </citation>
    <scope>NUCLEOTIDE SEQUENCE [LARGE SCALE GENOMIC DNA]</scope>
    <source>
        <strain evidence="2">B95-8</strain>
        <tissue evidence="2">Cell line</tissue>
    </source>
</reference>
<feature type="compositionally biased region" description="Basic residues" evidence="1">
    <location>
        <begin position="18"/>
        <end position="31"/>
    </location>
</feature>
<dbReference type="EMBL" id="JASSZA010000019">
    <property type="protein sequence ID" value="KAK2087263.1"/>
    <property type="molecule type" value="Genomic_DNA"/>
</dbReference>